<protein>
    <submittedName>
        <fullName evidence="3">BZIP domain-containing protein</fullName>
    </submittedName>
</protein>
<dbReference type="Proteomes" id="UP000095284">
    <property type="component" value="Unplaced"/>
</dbReference>
<evidence type="ECO:0000313" key="3">
    <source>
        <dbReference type="WBParaSite" id="BXY_0695200.1"/>
    </source>
</evidence>
<organism evidence="2 3">
    <name type="scientific">Bursaphelenchus xylophilus</name>
    <name type="common">Pinewood nematode worm</name>
    <name type="synonym">Aphelenchoides xylophilus</name>
    <dbReference type="NCBI Taxonomy" id="6326"/>
    <lineage>
        <taxon>Eukaryota</taxon>
        <taxon>Metazoa</taxon>
        <taxon>Ecdysozoa</taxon>
        <taxon>Nematoda</taxon>
        <taxon>Chromadorea</taxon>
        <taxon>Rhabditida</taxon>
        <taxon>Tylenchina</taxon>
        <taxon>Tylenchomorpha</taxon>
        <taxon>Aphelenchoidea</taxon>
        <taxon>Aphelenchoididae</taxon>
        <taxon>Bursaphelenchus</taxon>
    </lineage>
</organism>
<proteinExistence type="predicted"/>
<dbReference type="WBParaSite" id="BXY_0695200.1">
    <property type="protein sequence ID" value="BXY_0695200.1"/>
    <property type="gene ID" value="BXY_0695200"/>
</dbReference>
<accession>A0A1I7S1S4</accession>
<sequence length="100" mass="11294">MDESMEPSTSRSDPNIDLPAMEVSSENGPMEKRKKGLEKARENRNQKKRINIKLAENFRKVPLNFSAPIVGTARTRFPFHSLSCKSSLCVLSGVRRECVD</sequence>
<dbReference type="AlphaFoldDB" id="A0A1I7S1S4"/>
<feature type="region of interest" description="Disordered" evidence="1">
    <location>
        <begin position="1"/>
        <end position="46"/>
    </location>
</feature>
<feature type="compositionally biased region" description="Polar residues" evidence="1">
    <location>
        <begin position="1"/>
        <end position="13"/>
    </location>
</feature>
<evidence type="ECO:0000256" key="1">
    <source>
        <dbReference type="SAM" id="MobiDB-lite"/>
    </source>
</evidence>
<name>A0A1I7S1S4_BURXY</name>
<evidence type="ECO:0000313" key="2">
    <source>
        <dbReference type="Proteomes" id="UP000095284"/>
    </source>
</evidence>
<reference evidence="3" key="1">
    <citation type="submission" date="2016-11" db="UniProtKB">
        <authorList>
            <consortium name="WormBaseParasite"/>
        </authorList>
    </citation>
    <scope>IDENTIFICATION</scope>
</reference>